<evidence type="ECO:0000313" key="2">
    <source>
        <dbReference type="EMBL" id="MDV5088091.1"/>
    </source>
</evidence>
<name>A0ABU3Z850_9FIRM</name>
<dbReference type="PANTHER" id="PTHR41324">
    <property type="entry name" value="MEMBRANE PROTEIN-RELATED"/>
    <property type="match status" value="1"/>
</dbReference>
<keyword evidence="3" id="KW-1185">Reference proteome</keyword>
<keyword evidence="1" id="KW-1133">Transmembrane helix</keyword>
<feature type="transmembrane region" description="Helical" evidence="1">
    <location>
        <begin position="283"/>
        <end position="306"/>
    </location>
</feature>
<keyword evidence="1" id="KW-0812">Transmembrane</keyword>
<dbReference type="InterPro" id="IPR018710">
    <property type="entry name" value="DUF2232"/>
</dbReference>
<gene>
    <name evidence="2" type="ORF">RVY80_04410</name>
</gene>
<feature type="transmembrane region" description="Helical" evidence="1">
    <location>
        <begin position="59"/>
        <end position="83"/>
    </location>
</feature>
<feature type="transmembrane region" description="Helical" evidence="1">
    <location>
        <begin position="175"/>
        <end position="200"/>
    </location>
</feature>
<organism evidence="2 3">
    <name type="scientific">Veillonella absiana</name>
    <dbReference type="NCBI Taxonomy" id="3079305"/>
    <lineage>
        <taxon>Bacteria</taxon>
        <taxon>Bacillati</taxon>
        <taxon>Bacillota</taxon>
        <taxon>Negativicutes</taxon>
        <taxon>Veillonellales</taxon>
        <taxon>Veillonellaceae</taxon>
        <taxon>Veillonella</taxon>
    </lineage>
</organism>
<feature type="transmembrane region" description="Helical" evidence="1">
    <location>
        <begin position="221"/>
        <end position="237"/>
    </location>
</feature>
<feature type="transmembrane region" description="Helical" evidence="1">
    <location>
        <begin position="243"/>
        <end position="271"/>
    </location>
</feature>
<proteinExistence type="predicted"/>
<evidence type="ECO:0000256" key="1">
    <source>
        <dbReference type="SAM" id="Phobius"/>
    </source>
</evidence>
<protein>
    <submittedName>
        <fullName evidence="2">DUF2232 domain-containing protein</fullName>
    </submittedName>
</protein>
<comment type="caution">
    <text evidence="2">The sequence shown here is derived from an EMBL/GenBank/DDBJ whole genome shotgun (WGS) entry which is preliminary data.</text>
</comment>
<feature type="transmembrane region" description="Helical" evidence="1">
    <location>
        <begin position="12"/>
        <end position="39"/>
    </location>
</feature>
<dbReference type="Proteomes" id="UP001272515">
    <property type="component" value="Unassembled WGS sequence"/>
</dbReference>
<keyword evidence="1" id="KW-0472">Membrane</keyword>
<dbReference type="Pfam" id="PF09991">
    <property type="entry name" value="DUF2232"/>
    <property type="match status" value="1"/>
</dbReference>
<dbReference type="RefSeq" id="WP_295188401.1">
    <property type="nucleotide sequence ID" value="NZ_JAWJZA010000002.1"/>
</dbReference>
<reference evidence="2 3" key="1">
    <citation type="submission" date="2023-10" db="EMBL/GenBank/DDBJ databases">
        <title>Veillonella sp. nov., isolated from a pig farm feces dump.</title>
        <authorList>
            <person name="Chang Y.-H."/>
        </authorList>
    </citation>
    <scope>NUCLEOTIDE SEQUENCE [LARGE SCALE GENOMIC DNA]</scope>
    <source>
        <strain evidence="2 3">YH-vei2233</strain>
    </source>
</reference>
<evidence type="ECO:0000313" key="3">
    <source>
        <dbReference type="Proteomes" id="UP001272515"/>
    </source>
</evidence>
<dbReference type="PANTHER" id="PTHR41324:SF1">
    <property type="entry name" value="DUF2232 DOMAIN-CONTAINING PROTEIN"/>
    <property type="match status" value="1"/>
</dbReference>
<dbReference type="EMBL" id="JAWJZB010000004">
    <property type="protein sequence ID" value="MDV5088091.1"/>
    <property type="molecule type" value="Genomic_DNA"/>
</dbReference>
<sequence>MRQSNTRAMVETGFLTAIIVVLTIIGSNVPMLGFLATIVGPATLAVVGVRWGSKYSCSAAVGTFFLLSFIYGPLMALLETVTFSLMGICIGEGYRAQWNGVKKILIPASAFVVAAILVFFISYVVMNVDYMSLYTQFETEFNTSLRETYSQQDMDAAQQLAIQQQVESSLTFMKYAFATMVFFSASVITFMTSKLAAIILRRVGMPVEELPPCGKWQMPKWAPFLLAIGIILNYWANVKGIEIAMWIGPNLVLAGAVLCAIQGVACVWSIFESYRVGKSWRTIVLAVLLLMFPQTIVVLGIIDSIFDLRRHFSERSNQTKY</sequence>
<dbReference type="Gene3D" id="1.10.1760.20">
    <property type="match status" value="1"/>
</dbReference>
<feature type="transmembrane region" description="Helical" evidence="1">
    <location>
        <begin position="104"/>
        <end position="126"/>
    </location>
</feature>
<accession>A0ABU3Z850</accession>